<accession>A0A4Q1C207</accession>
<dbReference type="SUPFAM" id="SSF48452">
    <property type="entry name" value="TPR-like"/>
    <property type="match status" value="1"/>
</dbReference>
<comment type="caution">
    <text evidence="1">The sequence shown here is derived from an EMBL/GenBank/DDBJ whole genome shotgun (WGS) entry which is preliminary data.</text>
</comment>
<reference evidence="1 2" key="1">
    <citation type="submission" date="2019-01" db="EMBL/GenBank/DDBJ databases">
        <title>Cytophagaceae bacterium strain CAR-16.</title>
        <authorList>
            <person name="Chen W.-M."/>
        </authorList>
    </citation>
    <scope>NUCLEOTIDE SEQUENCE [LARGE SCALE GENOMIC DNA]</scope>
    <source>
        <strain evidence="1 2">CAR-16</strain>
    </source>
</reference>
<proteinExistence type="predicted"/>
<protein>
    <submittedName>
        <fullName evidence="1">Tetratricopeptide repeat protein</fullName>
    </submittedName>
</protein>
<dbReference type="InterPro" id="IPR011990">
    <property type="entry name" value="TPR-like_helical_dom_sf"/>
</dbReference>
<dbReference type="OrthoDB" id="1524733at2"/>
<organism evidence="1 2">
    <name type="scientific">Aquirufa rosea</name>
    <dbReference type="NCBI Taxonomy" id="2509241"/>
    <lineage>
        <taxon>Bacteria</taxon>
        <taxon>Pseudomonadati</taxon>
        <taxon>Bacteroidota</taxon>
        <taxon>Cytophagia</taxon>
        <taxon>Cytophagales</taxon>
        <taxon>Flectobacillaceae</taxon>
        <taxon>Aquirufa</taxon>
    </lineage>
</organism>
<evidence type="ECO:0000313" key="1">
    <source>
        <dbReference type="EMBL" id="RXK52254.1"/>
    </source>
</evidence>
<dbReference type="RefSeq" id="WP_129025333.1">
    <property type="nucleotide sequence ID" value="NZ_SDHY01000001.1"/>
</dbReference>
<keyword evidence="2" id="KW-1185">Reference proteome</keyword>
<dbReference type="EMBL" id="SDHY01000001">
    <property type="protein sequence ID" value="RXK52254.1"/>
    <property type="molecule type" value="Genomic_DNA"/>
</dbReference>
<dbReference type="Proteomes" id="UP000289455">
    <property type="component" value="Unassembled WGS sequence"/>
</dbReference>
<sequence length="102" mass="12004">MERKEFIKKEIEQDPQNPFNHYLLALEYKKEGIMVDAIQLFEKLIVEFPNYIPTYYSFADYLIENELDDKAEIVLLKGIEMSELAGNTKALKELKQLLALNF</sequence>
<dbReference type="AlphaFoldDB" id="A0A4Q1C207"/>
<dbReference type="Gene3D" id="1.25.40.10">
    <property type="entry name" value="Tetratricopeptide repeat domain"/>
    <property type="match status" value="1"/>
</dbReference>
<name>A0A4Q1C207_9BACT</name>
<gene>
    <name evidence="1" type="ORF">ESB04_00985</name>
</gene>
<evidence type="ECO:0000313" key="2">
    <source>
        <dbReference type="Proteomes" id="UP000289455"/>
    </source>
</evidence>